<sequence>MNRHAVATGLYLYDYPYTRSLVSPCTLIHLQQQPWSKIIQRSSPSPEITVLPIISIPGARRPSAMSSLIRSFASLYCQKLRSTTVLGPAAAPRFQAVDRERFSASSGAAGTRPAPALPRQYREQQRTPFFTWARLAIGSVLAAATPLLHSRWASILRIQSEVEMVKDAAEGVVEVVEEAATFAEKVSSEVAKQLPEGGRLRTAAVLVEHASKEVAHEAHLAQDIIHKMDEIEEDVKAIIEPIVDHRKHFHAKAAHISNSSQK</sequence>
<dbReference type="Gramene" id="PAN47396">
    <property type="protein sequence ID" value="PAN47396"/>
    <property type="gene ID" value="PAHAL_9G262600"/>
</dbReference>
<proteinExistence type="predicted"/>
<organism evidence="1">
    <name type="scientific">Panicum hallii</name>
    <dbReference type="NCBI Taxonomy" id="206008"/>
    <lineage>
        <taxon>Eukaryota</taxon>
        <taxon>Viridiplantae</taxon>
        <taxon>Streptophyta</taxon>
        <taxon>Embryophyta</taxon>
        <taxon>Tracheophyta</taxon>
        <taxon>Spermatophyta</taxon>
        <taxon>Magnoliopsida</taxon>
        <taxon>Liliopsida</taxon>
        <taxon>Poales</taxon>
        <taxon>Poaceae</taxon>
        <taxon>PACMAD clade</taxon>
        <taxon>Panicoideae</taxon>
        <taxon>Panicodae</taxon>
        <taxon>Paniceae</taxon>
        <taxon>Panicinae</taxon>
        <taxon>Panicum</taxon>
        <taxon>Panicum sect. Panicum</taxon>
    </lineage>
</organism>
<dbReference type="EMBL" id="CM008054">
    <property type="protein sequence ID" value="PAN47396.1"/>
    <property type="molecule type" value="Genomic_DNA"/>
</dbReference>
<dbReference type="PANTHER" id="PTHR33735:SF10">
    <property type="entry name" value="EXPRESSED PROTEIN"/>
    <property type="match status" value="1"/>
</dbReference>
<gene>
    <name evidence="1" type="ORF">PAHAL_9G262600</name>
</gene>
<dbReference type="PANTHER" id="PTHR33735">
    <property type="entry name" value="EXPRESSED PROTEIN"/>
    <property type="match status" value="1"/>
</dbReference>
<protein>
    <submittedName>
        <fullName evidence="1">Uncharacterized protein</fullName>
    </submittedName>
</protein>
<name>A0A2S3IMA1_9POAL</name>
<dbReference type="Proteomes" id="UP000243499">
    <property type="component" value="Chromosome 9"/>
</dbReference>
<dbReference type="AlphaFoldDB" id="A0A2S3IMA1"/>
<reference evidence="1" key="1">
    <citation type="submission" date="2018-04" db="EMBL/GenBank/DDBJ databases">
        <title>WGS assembly of Panicum hallii.</title>
        <authorList>
            <person name="Lovell J."/>
            <person name="Jenkins J."/>
            <person name="Lowry D."/>
            <person name="Mamidi S."/>
            <person name="Sreedasyam A."/>
            <person name="Weng X."/>
            <person name="Barry K."/>
            <person name="Bonette J."/>
            <person name="Campitelli B."/>
            <person name="Daum C."/>
            <person name="Gordon S."/>
            <person name="Gould B."/>
            <person name="Lipzen A."/>
            <person name="Macqueen A."/>
            <person name="Palacio-Mejia J."/>
            <person name="Plott C."/>
            <person name="Shakirov E."/>
            <person name="Shu S."/>
            <person name="Yoshinaga Y."/>
            <person name="Zane M."/>
            <person name="Rokhsar D."/>
            <person name="Grimwood J."/>
            <person name="Schmutz J."/>
            <person name="Juenger T."/>
        </authorList>
    </citation>
    <scope>NUCLEOTIDE SEQUENCE [LARGE SCALE GENOMIC DNA]</scope>
    <source>
        <strain evidence="1">FIL2</strain>
    </source>
</reference>
<accession>A0A2S3IMA1</accession>
<evidence type="ECO:0000313" key="1">
    <source>
        <dbReference type="EMBL" id="PAN47396.1"/>
    </source>
</evidence>